<name>A0AAV6PRP0_SOLSE</name>
<dbReference type="Proteomes" id="UP000693946">
    <property type="component" value="Linkage Group LG9"/>
</dbReference>
<proteinExistence type="predicted"/>
<sequence length="85" mass="9864">MNTVVKSIIQYLPHLYETFKRNTTILDFPLKSDINSWLAVCYFPSIKLFQSRLIMWSWILARTETENSLQLESKLVAVAVARLGT</sequence>
<evidence type="ECO:0000313" key="1">
    <source>
        <dbReference type="EMBL" id="KAG7475372.1"/>
    </source>
</evidence>
<dbReference type="EMBL" id="JAGKHQ010000021">
    <property type="protein sequence ID" value="KAG7475372.1"/>
    <property type="molecule type" value="Genomic_DNA"/>
</dbReference>
<evidence type="ECO:0000313" key="2">
    <source>
        <dbReference type="Proteomes" id="UP000693946"/>
    </source>
</evidence>
<organism evidence="1 2">
    <name type="scientific">Solea senegalensis</name>
    <name type="common">Senegalese sole</name>
    <dbReference type="NCBI Taxonomy" id="28829"/>
    <lineage>
        <taxon>Eukaryota</taxon>
        <taxon>Metazoa</taxon>
        <taxon>Chordata</taxon>
        <taxon>Craniata</taxon>
        <taxon>Vertebrata</taxon>
        <taxon>Euteleostomi</taxon>
        <taxon>Actinopterygii</taxon>
        <taxon>Neopterygii</taxon>
        <taxon>Teleostei</taxon>
        <taxon>Neoteleostei</taxon>
        <taxon>Acanthomorphata</taxon>
        <taxon>Carangaria</taxon>
        <taxon>Pleuronectiformes</taxon>
        <taxon>Pleuronectoidei</taxon>
        <taxon>Soleidae</taxon>
        <taxon>Solea</taxon>
    </lineage>
</organism>
<protein>
    <submittedName>
        <fullName evidence="1">Uncharacterized protein</fullName>
    </submittedName>
</protein>
<keyword evidence="2" id="KW-1185">Reference proteome</keyword>
<accession>A0AAV6PRP0</accession>
<reference evidence="1 2" key="1">
    <citation type="journal article" date="2021" name="Sci. Rep.">
        <title>Chromosome anchoring in Senegalese sole (Solea senegalensis) reveals sex-associated markers and genome rearrangements in flatfish.</title>
        <authorList>
            <person name="Guerrero-Cozar I."/>
            <person name="Gomez-Garrido J."/>
            <person name="Berbel C."/>
            <person name="Martinez-Blanch J.F."/>
            <person name="Alioto T."/>
            <person name="Claros M.G."/>
            <person name="Gagnaire P.A."/>
            <person name="Manchado M."/>
        </authorList>
    </citation>
    <scope>NUCLEOTIDE SEQUENCE [LARGE SCALE GENOMIC DNA]</scope>
    <source>
        <strain evidence="1">Sse05_10M</strain>
    </source>
</reference>
<comment type="caution">
    <text evidence="1">The sequence shown here is derived from an EMBL/GenBank/DDBJ whole genome shotgun (WGS) entry which is preliminary data.</text>
</comment>
<dbReference type="AlphaFoldDB" id="A0AAV6PRP0"/>
<gene>
    <name evidence="1" type="ORF">JOB18_030098</name>
</gene>